<feature type="transmembrane region" description="Helical" evidence="7">
    <location>
        <begin position="227"/>
        <end position="247"/>
    </location>
</feature>
<dbReference type="PANTHER" id="PTHR43867:SF2">
    <property type="entry name" value="CELLULOSE SYNTHASE CATALYTIC SUBUNIT A [UDP-FORMING]"/>
    <property type="match status" value="1"/>
</dbReference>
<evidence type="ECO:0000256" key="7">
    <source>
        <dbReference type="SAM" id="Phobius"/>
    </source>
</evidence>
<dbReference type="PANTHER" id="PTHR43867">
    <property type="entry name" value="CELLULOSE SYNTHASE CATALYTIC SUBUNIT A [UDP-FORMING]"/>
    <property type="match status" value="1"/>
</dbReference>
<evidence type="ECO:0000313" key="9">
    <source>
        <dbReference type="EMBL" id="PZM12071.1"/>
    </source>
</evidence>
<feature type="domain" description="Glycosyltransferase 2-like" evidence="8">
    <location>
        <begin position="354"/>
        <end position="544"/>
    </location>
</feature>
<dbReference type="RefSeq" id="WP_111161687.1">
    <property type="nucleotide sequence ID" value="NZ_PCDP01000038.1"/>
</dbReference>
<evidence type="ECO:0000313" key="10">
    <source>
        <dbReference type="Proteomes" id="UP000248925"/>
    </source>
</evidence>
<dbReference type="SUPFAM" id="SSF53448">
    <property type="entry name" value="Nucleotide-diphospho-sugar transferases"/>
    <property type="match status" value="1"/>
</dbReference>
<reference evidence="9 10" key="1">
    <citation type="journal article" date="2018" name="Sci. Rep.">
        <title>Rhizobium tumorigenes sp. nov., a novel plant tumorigenic bacterium isolated from cane gall tumors on thornless blackberry.</title>
        <authorList>
            <person name="Kuzmanovi N."/>
            <person name="Smalla K."/>
            <person name="Gronow S."/>
            <person name="PuBawska J."/>
        </authorList>
    </citation>
    <scope>NUCLEOTIDE SEQUENCE [LARGE SCALE GENOMIC DNA]</scope>
    <source>
        <strain evidence="9 10">CCBAU 85046</strain>
    </source>
</reference>
<dbReference type="Gene3D" id="3.90.550.10">
    <property type="entry name" value="Spore Coat Polysaccharide Biosynthesis Protein SpsA, Chain A"/>
    <property type="match status" value="1"/>
</dbReference>
<keyword evidence="5 7" id="KW-1133">Transmembrane helix</keyword>
<evidence type="ECO:0000256" key="2">
    <source>
        <dbReference type="ARBA" id="ARBA00022676"/>
    </source>
</evidence>
<dbReference type="InterPro" id="IPR029044">
    <property type="entry name" value="Nucleotide-diphossugar_trans"/>
</dbReference>
<keyword evidence="6 7" id="KW-0472">Membrane</keyword>
<keyword evidence="2" id="KW-0328">Glycosyltransferase</keyword>
<keyword evidence="10" id="KW-1185">Reference proteome</keyword>
<evidence type="ECO:0000256" key="4">
    <source>
        <dbReference type="ARBA" id="ARBA00022692"/>
    </source>
</evidence>
<evidence type="ECO:0000256" key="1">
    <source>
        <dbReference type="ARBA" id="ARBA00004141"/>
    </source>
</evidence>
<evidence type="ECO:0000256" key="6">
    <source>
        <dbReference type="ARBA" id="ARBA00023136"/>
    </source>
</evidence>
<dbReference type="OrthoDB" id="7431422at2"/>
<feature type="transmembrane region" description="Helical" evidence="7">
    <location>
        <begin position="198"/>
        <end position="221"/>
    </location>
</feature>
<dbReference type="InterPro" id="IPR050321">
    <property type="entry name" value="Glycosyltr_2/OpgH_subfam"/>
</dbReference>
<evidence type="ECO:0000256" key="5">
    <source>
        <dbReference type="ARBA" id="ARBA00022989"/>
    </source>
</evidence>
<evidence type="ECO:0000259" key="8">
    <source>
        <dbReference type="Pfam" id="PF13632"/>
    </source>
</evidence>
<evidence type="ECO:0000256" key="3">
    <source>
        <dbReference type="ARBA" id="ARBA00022679"/>
    </source>
</evidence>
<sequence>MRIGEYLPHATIAVESKPIAAATKPQIPWADAAELSEDLRFEMGILAGLGVGKPALEKAAQSATVNRTSIERELLANGLVQECAYYGAIARALRLPCVDSIADGAVADGSKLDSQLLKPTMLRLTHSRRAPLTAIAPEARRIDEIRKSIIRYPDLRHSLAVAAPSTIRAAVWRAGAARRVRDTVTALFETRPRFSARVVFYGNQGFYAGITVSVIAAGLMVSDAGQLLLHVFLSTLYLTALWLRAIAVIQRRHKRLLPALHSDVPLPVYTVMVALYQEAGLAEQLVAALKRIDWPASLLDIKLVCEADDQETILALREHCLGPQFEIVEVPPMQPRTKPKALTYALAGARGAYLVVYDAEDRPHPQQLREAHARFASAAADVACLQAPLVIANSRESWISALFSLEYSALFRGLLPMLATHRMPLPLGGTSNHFRTDILRAVGAWDPFNVTEDADLGMRLYRLGYRSEVILRQTLEDAPTSIGIWTRQRTRWFKGWLQTWLVLMRDPGGLRREMGGKAFAVFHLLIGGMLISSLAHPLMVVFLVRSSIAMFATPGSQPLIGEMVLLTVDFVNIIGSYATFIILGHASMTKHEQKQIGWRWMAVPLYWMMVSLAAWRAVFELRSNPFFWHKTPHTPSSRIGK</sequence>
<dbReference type="GO" id="GO:0016757">
    <property type="term" value="F:glycosyltransferase activity"/>
    <property type="evidence" value="ECO:0007669"/>
    <property type="project" value="UniProtKB-KW"/>
</dbReference>
<dbReference type="GO" id="GO:0016020">
    <property type="term" value="C:membrane"/>
    <property type="evidence" value="ECO:0007669"/>
    <property type="project" value="UniProtKB-SubCell"/>
</dbReference>
<comment type="caution">
    <text evidence="9">The sequence shown here is derived from an EMBL/GenBank/DDBJ whole genome shotgun (WGS) entry which is preliminary data.</text>
</comment>
<gene>
    <name evidence="9" type="ORF">CPY51_18375</name>
</gene>
<dbReference type="EMBL" id="PCDP01000038">
    <property type="protein sequence ID" value="PZM12071.1"/>
    <property type="molecule type" value="Genomic_DNA"/>
</dbReference>
<keyword evidence="3 9" id="KW-0808">Transferase</keyword>
<comment type="subcellular location">
    <subcellularLocation>
        <location evidence="1">Membrane</location>
        <topology evidence="1">Multi-pass membrane protein</topology>
    </subcellularLocation>
</comment>
<feature type="transmembrane region" description="Helical" evidence="7">
    <location>
        <begin position="564"/>
        <end position="586"/>
    </location>
</feature>
<dbReference type="InterPro" id="IPR001173">
    <property type="entry name" value="Glyco_trans_2-like"/>
</dbReference>
<dbReference type="Proteomes" id="UP000248925">
    <property type="component" value="Unassembled WGS sequence"/>
</dbReference>
<name>A0A2W4CH29_9HYPH</name>
<organism evidence="9 10">
    <name type="scientific">Rhizobium tubonense</name>
    <dbReference type="NCBI Taxonomy" id="484088"/>
    <lineage>
        <taxon>Bacteria</taxon>
        <taxon>Pseudomonadati</taxon>
        <taxon>Pseudomonadota</taxon>
        <taxon>Alphaproteobacteria</taxon>
        <taxon>Hyphomicrobiales</taxon>
        <taxon>Rhizobiaceae</taxon>
        <taxon>Rhizobium/Agrobacterium group</taxon>
        <taxon>Rhizobium</taxon>
    </lineage>
</organism>
<feature type="transmembrane region" description="Helical" evidence="7">
    <location>
        <begin position="520"/>
        <end position="544"/>
    </location>
</feature>
<dbReference type="AlphaFoldDB" id="A0A2W4CH29"/>
<proteinExistence type="predicted"/>
<protein>
    <submittedName>
        <fullName evidence="9">Glycosyl transferase</fullName>
    </submittedName>
</protein>
<keyword evidence="4 7" id="KW-0812">Transmembrane</keyword>
<dbReference type="Pfam" id="PF13632">
    <property type="entry name" value="Glyco_trans_2_3"/>
    <property type="match status" value="1"/>
</dbReference>
<accession>A0A2W4CH29</accession>
<feature type="transmembrane region" description="Helical" evidence="7">
    <location>
        <begin position="598"/>
        <end position="618"/>
    </location>
</feature>